<feature type="region of interest" description="Disordered" evidence="5">
    <location>
        <begin position="1149"/>
        <end position="1189"/>
    </location>
</feature>
<feature type="region of interest" description="Disordered" evidence="5">
    <location>
        <begin position="1093"/>
        <end position="1133"/>
    </location>
</feature>
<feature type="compositionally biased region" description="Polar residues" evidence="5">
    <location>
        <begin position="626"/>
        <end position="644"/>
    </location>
</feature>
<feature type="compositionally biased region" description="Acidic residues" evidence="5">
    <location>
        <begin position="609"/>
        <end position="621"/>
    </location>
</feature>
<dbReference type="Gene3D" id="1.25.40.990">
    <property type="match status" value="1"/>
</dbReference>
<evidence type="ECO:0000259" key="6">
    <source>
        <dbReference type="Pfam" id="PF03399"/>
    </source>
</evidence>
<keyword evidence="2" id="KW-0597">Phosphoprotein</keyword>
<feature type="compositionally biased region" description="Low complexity" evidence="5">
    <location>
        <begin position="710"/>
        <end position="720"/>
    </location>
</feature>
<evidence type="ECO:0000256" key="5">
    <source>
        <dbReference type="SAM" id="MobiDB-lite"/>
    </source>
</evidence>
<feature type="compositionally biased region" description="Basic and acidic residues" evidence="5">
    <location>
        <begin position="126"/>
        <end position="144"/>
    </location>
</feature>
<gene>
    <name evidence="7" type="ORF">MPDQ_000828</name>
</gene>
<accession>A0A507QQR2</accession>
<feature type="compositionally biased region" description="Low complexity" evidence="5">
    <location>
        <begin position="1104"/>
        <end position="1133"/>
    </location>
</feature>
<sequence>MAGPFSSGRKDGAESSTVRGRGFSGRAASSRSRGSSGSRDSRGRGRGRGDSPAGRQGRGRGAKPTGSATNVPREEQKLPAASSAFSPFSGLKENKPFSSMFCGQTFQQRGGTFGMPSKMDGTMVDSNRDPRRGALQHPPDHKDGFSIPVEDDAVLNRYHERYEELKIDRANQRERAIKEGLMADPNQPTYLNQAITPVGTCTSMCPEYERVERIVQKMVDKSEKFLHPSTGKLQNMETKMLKRFRRSAAGYDEQLPSDIRTPQTLLQTTNYLIRHVIGGDEPLGLIHKFAWDRTRSIRNDLSVQQLTQENHVRMAVTCLERIARFHILSLHLLSSPANEEPFDHHQEREQLNNTMLSLMYYYDDNRGRISFPNEDEFRAYYIIFSIHDQRPDLESRVQKWPSELRRSPRVQAALEMFAAAGNTWEYQGTLDAKRPNAIAQGFYTRFFSLVDSPTVSYLTACVAEIYFNHMRQTAIRSIWKAYCRSPLSQQHRNEEWTIDELTTALYFDNNDQTMKFCQQQDLELKENTNGELCLNWGNRPVDSVAFQPSSEQTFSEKYVESKRAGRTLVALILGLNVKEAASLGMIDRSLLSQRIYPLSTLELGTSTDDDALFVSGDDNEPEVLPPQQNGIPEILTSTSPSSLDKSFEELSQPIPDNEPAATQQGVPDSCSNPSLFQPSDSTKTFSSLFAPEKMGGTVLSSSPIPSSFAFSSSFPSSEASQTNESVPPGAQKSPFAFSLEPTPFTSKEQKDNITTTTIPPAFQVKPSSAPQGSAKAPESPFNLIASSLSTRSDQATRRTNDHDSVSLFNSIKKPTFSGAFGTPTGSMFNFTCPNVSSKELDIGTSPITSEGPVQASSPLEDNGLVTEKNAVIFTPPAAEPVATISKPTSPEPKTSTMYTETQTSVENKQTSVGAAESLKQHENEAASLEDRVASTVPAPPIEATPTTDSLESATNKRVDEVEDPLACMSRRERRRSWIQALKDVAERRRQQEHIATRKRALDENQEQESAEIVSKAQKVVETEVSPPCRSSLALYSIKSLPTLPVLEKTEQLLAAKPAARLEPQPKAPSLIDQDELLLSAARIAAETLRSGPKIFDIMPPEPNSLRSSLRSSLGHSSSLPSSQQHSRSQSPLQTNVNGYDVAFAPETDLGLGRSLSRTEQRIRRTGGRGLAYKPLNFTPEKYRKTEEYK</sequence>
<evidence type="ECO:0000256" key="1">
    <source>
        <dbReference type="ARBA" id="ARBA00004259"/>
    </source>
</evidence>
<evidence type="ECO:0000256" key="2">
    <source>
        <dbReference type="ARBA" id="ARBA00022553"/>
    </source>
</evidence>
<feature type="compositionally biased region" description="Basic and acidic residues" evidence="5">
    <location>
        <begin position="918"/>
        <end position="931"/>
    </location>
</feature>
<feature type="region of interest" description="Disordered" evidence="5">
    <location>
        <begin position="609"/>
        <end position="678"/>
    </location>
</feature>
<dbReference type="InterPro" id="IPR005062">
    <property type="entry name" value="SAC3/GANP/THP3_conserved"/>
</dbReference>
<keyword evidence="8" id="KW-1185">Reference proteome</keyword>
<feature type="region of interest" description="Disordered" evidence="5">
    <location>
        <begin position="881"/>
        <end position="931"/>
    </location>
</feature>
<feature type="compositionally biased region" description="Polar residues" evidence="5">
    <location>
        <begin position="660"/>
        <end position="678"/>
    </location>
</feature>
<dbReference type="Pfam" id="PF03399">
    <property type="entry name" value="SAC3_GANP"/>
    <property type="match status" value="1"/>
</dbReference>
<name>A0A507QQR2_MONPU</name>
<evidence type="ECO:0000313" key="8">
    <source>
        <dbReference type="Proteomes" id="UP000319663"/>
    </source>
</evidence>
<feature type="domain" description="SAC3/GANP/THP3 conserved" evidence="6">
    <location>
        <begin position="204"/>
        <end position="525"/>
    </location>
</feature>
<comment type="caution">
    <text evidence="7">The sequence shown here is derived from an EMBL/GenBank/DDBJ whole genome shotgun (WGS) entry which is preliminary data.</text>
</comment>
<evidence type="ECO:0000313" key="7">
    <source>
        <dbReference type="EMBL" id="TQB70173.1"/>
    </source>
</evidence>
<dbReference type="PANTHER" id="PTHR12436">
    <property type="entry name" value="80 KDA MCM3-ASSOCIATED PROTEIN"/>
    <property type="match status" value="1"/>
</dbReference>
<dbReference type="OrthoDB" id="264795at2759"/>
<evidence type="ECO:0000256" key="4">
    <source>
        <dbReference type="ARBA" id="ARBA00038443"/>
    </source>
</evidence>
<organism evidence="7 8">
    <name type="scientific">Monascus purpureus</name>
    <name type="common">Red mold</name>
    <name type="synonym">Monascus anka</name>
    <dbReference type="NCBI Taxonomy" id="5098"/>
    <lineage>
        <taxon>Eukaryota</taxon>
        <taxon>Fungi</taxon>
        <taxon>Dikarya</taxon>
        <taxon>Ascomycota</taxon>
        <taxon>Pezizomycotina</taxon>
        <taxon>Eurotiomycetes</taxon>
        <taxon>Eurotiomycetidae</taxon>
        <taxon>Eurotiales</taxon>
        <taxon>Aspergillaceae</taxon>
        <taxon>Monascus</taxon>
    </lineage>
</organism>
<dbReference type="GO" id="GO:0070390">
    <property type="term" value="C:transcription export complex 2"/>
    <property type="evidence" value="ECO:0007669"/>
    <property type="project" value="TreeGrafter"/>
</dbReference>
<evidence type="ECO:0000256" key="3">
    <source>
        <dbReference type="ARBA" id="ARBA00023242"/>
    </source>
</evidence>
<feature type="compositionally biased region" description="Low complexity" evidence="5">
    <location>
        <begin position="19"/>
        <end position="38"/>
    </location>
</feature>
<feature type="region of interest" description="Disordered" evidence="5">
    <location>
        <begin position="710"/>
        <end position="779"/>
    </location>
</feature>
<feature type="region of interest" description="Disordered" evidence="5">
    <location>
        <begin position="1"/>
        <end position="87"/>
    </location>
</feature>
<dbReference type="PANTHER" id="PTHR12436:SF3">
    <property type="entry name" value="GERMINAL-CENTER ASSOCIATED NUCLEAR PROTEIN"/>
    <property type="match status" value="1"/>
</dbReference>
<feature type="compositionally biased region" description="Basic and acidic residues" evidence="5">
    <location>
        <begin position="1180"/>
        <end position="1189"/>
    </location>
</feature>
<comment type="subcellular location">
    <subcellularLocation>
        <location evidence="1">Nucleus envelope</location>
    </subcellularLocation>
</comment>
<dbReference type="STRING" id="5098.A0A507QQR2"/>
<dbReference type="FunFam" id="1.25.40.990:FF:000008">
    <property type="entry name" value="Nuclear mRNA export protein SAC3"/>
    <property type="match status" value="1"/>
</dbReference>
<feature type="compositionally biased region" description="Basic and acidic residues" evidence="5">
    <location>
        <begin position="39"/>
        <end position="49"/>
    </location>
</feature>
<dbReference type="GO" id="GO:0006406">
    <property type="term" value="P:mRNA export from nucleus"/>
    <property type="evidence" value="ECO:0007669"/>
    <property type="project" value="TreeGrafter"/>
</dbReference>
<reference evidence="7 8" key="1">
    <citation type="submission" date="2019-06" db="EMBL/GenBank/DDBJ databases">
        <title>Wine fermentation using esterase from Monascus purpureus.</title>
        <authorList>
            <person name="Geng C."/>
            <person name="Zhang Y."/>
        </authorList>
    </citation>
    <scope>NUCLEOTIDE SEQUENCE [LARGE SCALE GENOMIC DNA]</scope>
    <source>
        <strain evidence="7">HQ1</strain>
    </source>
</reference>
<dbReference type="InterPro" id="IPR045107">
    <property type="entry name" value="SAC3/GANP/THP3"/>
</dbReference>
<dbReference type="GO" id="GO:0005737">
    <property type="term" value="C:cytoplasm"/>
    <property type="evidence" value="ECO:0007669"/>
    <property type="project" value="TreeGrafter"/>
</dbReference>
<protein>
    <recommendedName>
        <fullName evidence="6">SAC3/GANP/THP3 conserved domain-containing protein</fullName>
    </recommendedName>
</protein>
<proteinExistence type="inferred from homology"/>
<comment type="similarity">
    <text evidence="4">Belongs to the SAC3 family.</text>
</comment>
<feature type="region of interest" description="Disordered" evidence="5">
    <location>
        <begin position="124"/>
        <end position="147"/>
    </location>
</feature>
<dbReference type="GO" id="GO:0005635">
    <property type="term" value="C:nuclear envelope"/>
    <property type="evidence" value="ECO:0007669"/>
    <property type="project" value="UniProtKB-SubCell"/>
</dbReference>
<dbReference type="EMBL" id="VIFY01000119">
    <property type="protein sequence ID" value="TQB70173.1"/>
    <property type="molecule type" value="Genomic_DNA"/>
</dbReference>
<dbReference type="Proteomes" id="UP000319663">
    <property type="component" value="Unassembled WGS sequence"/>
</dbReference>
<feature type="compositionally biased region" description="Polar residues" evidence="5">
    <location>
        <begin position="885"/>
        <end position="912"/>
    </location>
</feature>
<dbReference type="AlphaFoldDB" id="A0A507QQR2"/>
<keyword evidence="3" id="KW-0539">Nucleus</keyword>